<protein>
    <recommendedName>
        <fullName evidence="4">ABC transporter permease</fullName>
    </recommendedName>
</protein>
<feature type="transmembrane region" description="Helical" evidence="1">
    <location>
        <begin position="147"/>
        <end position="170"/>
    </location>
</feature>
<keyword evidence="3" id="KW-1185">Reference proteome</keyword>
<feature type="transmembrane region" description="Helical" evidence="1">
    <location>
        <begin position="122"/>
        <end position="141"/>
    </location>
</feature>
<comment type="caution">
    <text evidence="2">The sequence shown here is derived from an EMBL/GenBank/DDBJ whole genome shotgun (WGS) entry which is preliminary data.</text>
</comment>
<feature type="transmembrane region" description="Helical" evidence="1">
    <location>
        <begin position="182"/>
        <end position="201"/>
    </location>
</feature>
<dbReference type="RefSeq" id="WP_344527536.1">
    <property type="nucleotide sequence ID" value="NZ_BAAAPE010000007.1"/>
</dbReference>
<accession>A0ABN2VUV6</accession>
<proteinExistence type="predicted"/>
<keyword evidence="1" id="KW-0472">Membrane</keyword>
<evidence type="ECO:0000313" key="3">
    <source>
        <dbReference type="Proteomes" id="UP001500016"/>
    </source>
</evidence>
<keyword evidence="1" id="KW-0812">Transmembrane</keyword>
<dbReference type="Proteomes" id="UP001500016">
    <property type="component" value="Unassembled WGS sequence"/>
</dbReference>
<evidence type="ECO:0000256" key="1">
    <source>
        <dbReference type="SAM" id="Phobius"/>
    </source>
</evidence>
<name>A0ABN2VUV6_9ACTN</name>
<feature type="transmembrane region" description="Helical" evidence="1">
    <location>
        <begin position="207"/>
        <end position="230"/>
    </location>
</feature>
<evidence type="ECO:0000313" key="2">
    <source>
        <dbReference type="EMBL" id="GAA2073552.1"/>
    </source>
</evidence>
<dbReference type="EMBL" id="BAAAPE010000007">
    <property type="protein sequence ID" value="GAA2073552.1"/>
    <property type="molecule type" value="Genomic_DNA"/>
</dbReference>
<evidence type="ECO:0008006" key="4">
    <source>
        <dbReference type="Google" id="ProtNLM"/>
    </source>
</evidence>
<reference evidence="2 3" key="1">
    <citation type="journal article" date="2019" name="Int. J. Syst. Evol. Microbiol.">
        <title>The Global Catalogue of Microorganisms (GCM) 10K type strain sequencing project: providing services to taxonomists for standard genome sequencing and annotation.</title>
        <authorList>
            <consortium name="The Broad Institute Genomics Platform"/>
            <consortium name="The Broad Institute Genome Sequencing Center for Infectious Disease"/>
            <person name="Wu L."/>
            <person name="Ma J."/>
        </authorList>
    </citation>
    <scope>NUCLEOTIDE SEQUENCE [LARGE SCALE GENOMIC DNA]</scope>
    <source>
        <strain evidence="2 3">JCM 15478</strain>
    </source>
</reference>
<gene>
    <name evidence="2" type="ORF">GCM10009801_26940</name>
</gene>
<keyword evidence="1" id="KW-1133">Transmembrane helix</keyword>
<feature type="transmembrane region" description="Helical" evidence="1">
    <location>
        <begin position="82"/>
        <end position="102"/>
    </location>
</feature>
<organism evidence="2 3">
    <name type="scientific">Streptomyces albiaxialis</name>
    <dbReference type="NCBI Taxonomy" id="329523"/>
    <lineage>
        <taxon>Bacteria</taxon>
        <taxon>Bacillati</taxon>
        <taxon>Actinomycetota</taxon>
        <taxon>Actinomycetes</taxon>
        <taxon>Kitasatosporales</taxon>
        <taxon>Streptomycetaceae</taxon>
        <taxon>Streptomyces</taxon>
    </lineage>
</organism>
<sequence>MSADPSGPRTRPRGCAGCLAFPFVLAARVFRPAREDRVVDAGIEAAQIGRTAIGVVASLWLLYAYPLREDPSAVFIGKLGEVILSAGVLIVAGPVAMTVFVLCARPPLRRVYRGRVHEPLRAIGAFFGTGAVFVFVISGGVSGVGMGVFLALPVFLFSIPFGIAGALLAVHYVFRTADVHEVLPPLVSPALVWAMFVFQLFDEPPVVAPAAVRAVFLVVPPLSVTALSLWELRRLRTGYGITVRGALGRERRVRRAAGQGRSAR</sequence>